<evidence type="ECO:0000259" key="14">
    <source>
        <dbReference type="Pfam" id="PF07715"/>
    </source>
</evidence>
<comment type="similarity">
    <text evidence="2 10 11">Belongs to the TonB-dependent receptor family.</text>
</comment>
<evidence type="ECO:0000256" key="9">
    <source>
        <dbReference type="ARBA" id="ARBA00023237"/>
    </source>
</evidence>
<evidence type="ECO:0000256" key="1">
    <source>
        <dbReference type="ARBA" id="ARBA00004571"/>
    </source>
</evidence>
<dbReference type="Pfam" id="PF07715">
    <property type="entry name" value="Plug"/>
    <property type="match status" value="1"/>
</dbReference>
<keyword evidence="7 10" id="KW-0472">Membrane</keyword>
<keyword evidence="3 10" id="KW-0813">Transport</keyword>
<evidence type="ECO:0000259" key="13">
    <source>
        <dbReference type="Pfam" id="PF00593"/>
    </source>
</evidence>
<feature type="signal peptide" evidence="12">
    <location>
        <begin position="1"/>
        <end position="20"/>
    </location>
</feature>
<evidence type="ECO:0000256" key="11">
    <source>
        <dbReference type="RuleBase" id="RU003357"/>
    </source>
</evidence>
<keyword evidence="8 15" id="KW-0675">Receptor</keyword>
<accession>A0A5C0B0P3</accession>
<feature type="domain" description="TonB-dependent receptor plug" evidence="14">
    <location>
        <begin position="52"/>
        <end position="155"/>
    </location>
</feature>
<evidence type="ECO:0000256" key="7">
    <source>
        <dbReference type="ARBA" id="ARBA00023136"/>
    </source>
</evidence>
<dbReference type="GO" id="GO:0044718">
    <property type="term" value="P:siderophore transmembrane transport"/>
    <property type="evidence" value="ECO:0007669"/>
    <property type="project" value="TreeGrafter"/>
</dbReference>
<keyword evidence="12" id="KW-0732">Signal</keyword>
<organism evidence="15 16">
    <name type="scientific">Pigmentiphaga aceris</name>
    <dbReference type="NCBI Taxonomy" id="1940612"/>
    <lineage>
        <taxon>Bacteria</taxon>
        <taxon>Pseudomonadati</taxon>
        <taxon>Pseudomonadota</taxon>
        <taxon>Betaproteobacteria</taxon>
        <taxon>Burkholderiales</taxon>
        <taxon>Alcaligenaceae</taxon>
        <taxon>Pigmentiphaga</taxon>
    </lineage>
</organism>
<dbReference type="InterPro" id="IPR012910">
    <property type="entry name" value="Plug_dom"/>
</dbReference>
<dbReference type="InterPro" id="IPR037066">
    <property type="entry name" value="Plug_dom_sf"/>
</dbReference>
<keyword evidence="4 10" id="KW-1134">Transmembrane beta strand</keyword>
<protein>
    <submittedName>
        <fullName evidence="15">TonB-dependent receptor</fullName>
    </submittedName>
</protein>
<evidence type="ECO:0000256" key="8">
    <source>
        <dbReference type="ARBA" id="ARBA00023170"/>
    </source>
</evidence>
<dbReference type="GO" id="GO:0009279">
    <property type="term" value="C:cell outer membrane"/>
    <property type="evidence" value="ECO:0007669"/>
    <property type="project" value="UniProtKB-SubCell"/>
</dbReference>
<comment type="subcellular location">
    <subcellularLocation>
        <location evidence="1 10">Cell outer membrane</location>
        <topology evidence="1 10">Multi-pass membrane protein</topology>
    </subcellularLocation>
</comment>
<dbReference type="PROSITE" id="PS52016">
    <property type="entry name" value="TONB_DEPENDENT_REC_3"/>
    <property type="match status" value="1"/>
</dbReference>
<dbReference type="EMBL" id="CP043046">
    <property type="protein sequence ID" value="QEI07273.1"/>
    <property type="molecule type" value="Genomic_DNA"/>
</dbReference>
<dbReference type="Gene3D" id="2.40.170.20">
    <property type="entry name" value="TonB-dependent receptor, beta-barrel domain"/>
    <property type="match status" value="1"/>
</dbReference>
<keyword evidence="16" id="KW-1185">Reference proteome</keyword>
<feature type="chain" id="PRO_5022932043" evidence="12">
    <location>
        <begin position="21"/>
        <end position="692"/>
    </location>
</feature>
<dbReference type="AlphaFoldDB" id="A0A5C0B0P3"/>
<proteinExistence type="inferred from homology"/>
<gene>
    <name evidence="15" type="ORF">FXN63_16535</name>
</gene>
<dbReference type="InterPro" id="IPR000531">
    <property type="entry name" value="Beta-barrel_TonB"/>
</dbReference>
<dbReference type="GO" id="GO:0015344">
    <property type="term" value="F:siderophore uptake transmembrane transporter activity"/>
    <property type="evidence" value="ECO:0007669"/>
    <property type="project" value="TreeGrafter"/>
</dbReference>
<dbReference type="InterPro" id="IPR036942">
    <property type="entry name" value="Beta-barrel_TonB_sf"/>
</dbReference>
<dbReference type="PANTHER" id="PTHR30069:SF40">
    <property type="entry name" value="TONB-DEPENDENT RECEPTOR NMB0964-RELATED"/>
    <property type="match status" value="1"/>
</dbReference>
<keyword evidence="6 11" id="KW-0798">TonB box</keyword>
<evidence type="ECO:0000313" key="15">
    <source>
        <dbReference type="EMBL" id="QEI07273.1"/>
    </source>
</evidence>
<keyword evidence="5 10" id="KW-0812">Transmembrane</keyword>
<evidence type="ECO:0000256" key="5">
    <source>
        <dbReference type="ARBA" id="ARBA00022692"/>
    </source>
</evidence>
<evidence type="ECO:0000256" key="3">
    <source>
        <dbReference type="ARBA" id="ARBA00022448"/>
    </source>
</evidence>
<evidence type="ECO:0000256" key="10">
    <source>
        <dbReference type="PROSITE-ProRule" id="PRU01360"/>
    </source>
</evidence>
<dbReference type="SUPFAM" id="SSF56935">
    <property type="entry name" value="Porins"/>
    <property type="match status" value="1"/>
</dbReference>
<evidence type="ECO:0000256" key="2">
    <source>
        <dbReference type="ARBA" id="ARBA00009810"/>
    </source>
</evidence>
<dbReference type="Pfam" id="PF00593">
    <property type="entry name" value="TonB_dep_Rec_b-barrel"/>
    <property type="match status" value="1"/>
</dbReference>
<dbReference type="Gene3D" id="2.170.130.10">
    <property type="entry name" value="TonB-dependent receptor, plug domain"/>
    <property type="match status" value="1"/>
</dbReference>
<sequence length="692" mass="75055">MSLRLHPLTLSVLLALPAYAFPVHAQTADNAAPQVLAPVSVSASPLAQGRDDLSTPATILEEEDLIIRRDATLGDTLDGEPGIHSSSFGRGATRPVIRGLDGARVKVVSDGSEILDASTVSPDHVITVEPALADRIEVLRGPSTLRYGGGAVGGVVNVIDRKIPTAVPERGVEGSMDIRGSTGTHETTGAFGVTAGSGNFAIRAEGVKRDANEYEVGRGWSGGKRVPGSDLNSETGTLGLSWVGDRGYLGVAFTSIRSRYGLPGHDHSGEGCVPHLGANPHFHCSSDHDHDHGSDAHDHDAEDAHAEGVPYVDLKSQRWDVRGEYRDPFAGFSLLRVRGGLTDYRHNELEDGAVSTTFRNKAYDGRVELEHLPVAGWRGLLGAQTLHRDFSTSGEEKYVDPTTTRNHGVFLLEEFRTGNFRYELGLRHEWQDIDVESSQPDRKHSGTSASAGVVWRFAPQYSLGASLSRSQRLPTAEELYANGPHLASHSYEIGNPDLKRETANNLDISLRKYAGDTTFSVGAYHNRINDFIYGRTLAVQDSLQLLQYDQRNAVLTGIEGSVRQQLTRNLGATAFGDYVRAKFENGGGNLPRIPAYRVGIRLDTTWNAWRGDAEVVWNGRQDKVADLETATAGYAVLNLGVSYQGRIGTNDYLIYLKGNNLTDKLAYNHTSFIKDAAPLAGRNITLGARLSF</sequence>
<dbReference type="RefSeq" id="WP_148816320.1">
    <property type="nucleotide sequence ID" value="NZ_CP043046.1"/>
</dbReference>
<dbReference type="KEGG" id="pacr:FXN63_16535"/>
<evidence type="ECO:0000256" key="6">
    <source>
        <dbReference type="ARBA" id="ARBA00023077"/>
    </source>
</evidence>
<evidence type="ECO:0000256" key="12">
    <source>
        <dbReference type="SAM" id="SignalP"/>
    </source>
</evidence>
<keyword evidence="9 10" id="KW-0998">Cell outer membrane</keyword>
<name>A0A5C0B0P3_9BURK</name>
<dbReference type="Proteomes" id="UP000325161">
    <property type="component" value="Chromosome"/>
</dbReference>
<evidence type="ECO:0000313" key="16">
    <source>
        <dbReference type="Proteomes" id="UP000325161"/>
    </source>
</evidence>
<evidence type="ECO:0000256" key="4">
    <source>
        <dbReference type="ARBA" id="ARBA00022452"/>
    </source>
</evidence>
<dbReference type="InterPro" id="IPR039426">
    <property type="entry name" value="TonB-dep_rcpt-like"/>
</dbReference>
<reference evidence="15 16" key="1">
    <citation type="submission" date="2019-08" db="EMBL/GenBank/DDBJ databases">
        <title>Amphibian skin-associated Pigmentiphaga: genome sequence and occurrence across geography and hosts.</title>
        <authorList>
            <person name="Bletz M.C."/>
            <person name="Bunk B."/>
            <person name="Sproeer C."/>
            <person name="Biwer P."/>
            <person name="Reiter S."/>
            <person name="Rabemananjara F.C.E."/>
            <person name="Schulz S."/>
            <person name="Overmann J."/>
            <person name="Vences M."/>
        </authorList>
    </citation>
    <scope>NUCLEOTIDE SEQUENCE [LARGE SCALE GENOMIC DNA]</scope>
    <source>
        <strain evidence="15 16">Mada1488</strain>
    </source>
</reference>
<feature type="domain" description="TonB-dependent receptor-like beta-barrel" evidence="13">
    <location>
        <begin position="318"/>
        <end position="661"/>
    </location>
</feature>
<dbReference type="OrthoDB" id="9795928at2"/>
<dbReference type="PANTHER" id="PTHR30069">
    <property type="entry name" value="TONB-DEPENDENT OUTER MEMBRANE RECEPTOR"/>
    <property type="match status" value="1"/>
</dbReference>